<evidence type="ECO:0000313" key="2">
    <source>
        <dbReference type="Proteomes" id="UP000278962"/>
    </source>
</evidence>
<dbReference type="EMBL" id="RBIL01000002">
    <property type="protein sequence ID" value="RKQ86912.1"/>
    <property type="molecule type" value="Genomic_DNA"/>
</dbReference>
<accession>A0A660L1Z4</accession>
<proteinExistence type="predicted"/>
<dbReference type="AlphaFoldDB" id="A0A660L1Z4"/>
<gene>
    <name evidence="1" type="ORF">C8N24_4929</name>
</gene>
<keyword evidence="2" id="KW-1185">Reference proteome</keyword>
<sequence>MRSSATFTFGAPGYGYDCHVDDATFKDCRNGTFTASGLGVGTHTFSVRAYSLTDDSVSGTVSRTWTVTAIDDDADGFVVPADCNDANPAIHPTAPDLAANGLDENCDGLDATPVPVTPAAPAPTPAPSDTRPKLDVALSYFMHATKRSTRFSALSLKDVPAGATITIKCAGGCPRKRATITGKRGTVALTPFRNRALKAGAKLTIEVTKPGSVGTAKVVTIRAGKRPTIVTKTLT</sequence>
<reference evidence="1 2" key="1">
    <citation type="submission" date="2018-10" db="EMBL/GenBank/DDBJ databases">
        <title>Genomic Encyclopedia of Archaeal and Bacterial Type Strains, Phase II (KMG-II): from individual species to whole genera.</title>
        <authorList>
            <person name="Goeker M."/>
        </authorList>
    </citation>
    <scope>NUCLEOTIDE SEQUENCE [LARGE SCALE GENOMIC DNA]</scope>
    <source>
        <strain evidence="1 2">DSM 14954</strain>
    </source>
</reference>
<protein>
    <submittedName>
        <fullName evidence="1">Putative metal-binding protein</fullName>
    </submittedName>
</protein>
<name>A0A660L1Z4_9ACTN</name>
<dbReference type="Pfam" id="PF11617">
    <property type="entry name" value="Cu-binding_MopE"/>
    <property type="match status" value="1"/>
</dbReference>
<comment type="caution">
    <text evidence="1">The sequence shown here is derived from an EMBL/GenBank/DDBJ whole genome shotgun (WGS) entry which is preliminary data.</text>
</comment>
<dbReference type="InterPro" id="IPR021655">
    <property type="entry name" value="Put_metal-bd"/>
</dbReference>
<evidence type="ECO:0000313" key="1">
    <source>
        <dbReference type="EMBL" id="RKQ86912.1"/>
    </source>
</evidence>
<organism evidence="1 2">
    <name type="scientific">Solirubrobacter pauli</name>
    <dbReference type="NCBI Taxonomy" id="166793"/>
    <lineage>
        <taxon>Bacteria</taxon>
        <taxon>Bacillati</taxon>
        <taxon>Actinomycetota</taxon>
        <taxon>Thermoleophilia</taxon>
        <taxon>Solirubrobacterales</taxon>
        <taxon>Solirubrobacteraceae</taxon>
        <taxon>Solirubrobacter</taxon>
    </lineage>
</organism>
<dbReference type="Proteomes" id="UP000278962">
    <property type="component" value="Unassembled WGS sequence"/>
</dbReference>